<dbReference type="PANTHER" id="PTHR43630:SF2">
    <property type="entry name" value="GLYCOSYLTRANSFERASE"/>
    <property type="match status" value="1"/>
</dbReference>
<dbReference type="Pfam" id="PF00535">
    <property type="entry name" value="Glycos_transf_2"/>
    <property type="match status" value="1"/>
</dbReference>
<name>A0A9D1WS74_9FIRM</name>
<dbReference type="Gene3D" id="3.90.550.10">
    <property type="entry name" value="Spore Coat Polysaccharide Biosynthesis Protein SpsA, Chain A"/>
    <property type="match status" value="1"/>
</dbReference>
<evidence type="ECO:0000313" key="4">
    <source>
        <dbReference type="Proteomes" id="UP000886800"/>
    </source>
</evidence>
<dbReference type="AlphaFoldDB" id="A0A9D1WS74"/>
<proteinExistence type="predicted"/>
<keyword evidence="3" id="KW-0328">Glycosyltransferase</keyword>
<dbReference type="PROSITE" id="PS50005">
    <property type="entry name" value="TPR"/>
    <property type="match status" value="1"/>
</dbReference>
<evidence type="ECO:0000313" key="3">
    <source>
        <dbReference type="EMBL" id="HIX66279.1"/>
    </source>
</evidence>
<dbReference type="EMBL" id="DXES01000179">
    <property type="protein sequence ID" value="HIX66279.1"/>
    <property type="molecule type" value="Genomic_DNA"/>
</dbReference>
<keyword evidence="3" id="KW-0808">Transferase</keyword>
<feature type="repeat" description="TPR" evidence="1">
    <location>
        <begin position="307"/>
        <end position="340"/>
    </location>
</feature>
<sequence length="354" mass="40873">MATISLCMIVKNEEAVLARCLESVGEVADEIVILDTGSTDRTKEIAGRYTSRVYDYPWQEDFAAARNASFSKATMDYILWLDADDVLPEETRQGLLQWKGTLCADVVMLRYHVAFDAAGRPTFSYYRERLLRRANGYRWEGAVHEAISVWGKVVYSQLAVEHRKLGPGEPGRNLRIFERLVGEGKPLDPRMRFYYARELRYAGRLQEAQAGFEAFLREPGGWVENKIDACSQLSACRLQQGDWLGALEALAQSFCYDLPRAEICCEMGRLYFDRQDWKRAAFWYQLAASRPRDDRTGGFVQPDCYDFLPYLQLCVCYDRLGEWEQAREYHRRAARLKPQDPAVLHNEAYFQKGK</sequence>
<dbReference type="Proteomes" id="UP000886800">
    <property type="component" value="Unassembled WGS sequence"/>
</dbReference>
<dbReference type="InterPro" id="IPR001173">
    <property type="entry name" value="Glyco_trans_2-like"/>
</dbReference>
<comment type="caution">
    <text evidence="3">The sequence shown here is derived from an EMBL/GenBank/DDBJ whole genome shotgun (WGS) entry which is preliminary data.</text>
</comment>
<dbReference type="GO" id="GO:0016757">
    <property type="term" value="F:glycosyltransferase activity"/>
    <property type="evidence" value="ECO:0007669"/>
    <property type="project" value="UniProtKB-KW"/>
</dbReference>
<dbReference type="InterPro" id="IPR011990">
    <property type="entry name" value="TPR-like_helical_dom_sf"/>
</dbReference>
<organism evidence="3 4">
    <name type="scientific">Candidatus Anaerotruncus excrementipullorum</name>
    <dbReference type="NCBI Taxonomy" id="2838465"/>
    <lineage>
        <taxon>Bacteria</taxon>
        <taxon>Bacillati</taxon>
        <taxon>Bacillota</taxon>
        <taxon>Clostridia</taxon>
        <taxon>Eubacteriales</taxon>
        <taxon>Oscillospiraceae</taxon>
        <taxon>Anaerotruncus</taxon>
    </lineage>
</organism>
<gene>
    <name evidence="3" type="ORF">H9736_08535</name>
</gene>
<dbReference type="PANTHER" id="PTHR43630">
    <property type="entry name" value="POLY-BETA-1,6-N-ACETYL-D-GLUCOSAMINE SYNTHASE"/>
    <property type="match status" value="1"/>
</dbReference>
<accession>A0A9D1WS74</accession>
<reference evidence="3" key="2">
    <citation type="submission" date="2021-04" db="EMBL/GenBank/DDBJ databases">
        <authorList>
            <person name="Gilroy R."/>
        </authorList>
    </citation>
    <scope>NUCLEOTIDE SEQUENCE</scope>
    <source>
        <strain evidence="3">CHK188-5543</strain>
    </source>
</reference>
<dbReference type="EC" id="2.4.-.-" evidence="3"/>
<keyword evidence="1" id="KW-0802">TPR repeat</keyword>
<reference evidence="3" key="1">
    <citation type="journal article" date="2021" name="PeerJ">
        <title>Extensive microbial diversity within the chicken gut microbiome revealed by metagenomics and culture.</title>
        <authorList>
            <person name="Gilroy R."/>
            <person name="Ravi A."/>
            <person name="Getino M."/>
            <person name="Pursley I."/>
            <person name="Horton D.L."/>
            <person name="Alikhan N.F."/>
            <person name="Baker D."/>
            <person name="Gharbi K."/>
            <person name="Hall N."/>
            <person name="Watson M."/>
            <person name="Adriaenssens E.M."/>
            <person name="Foster-Nyarko E."/>
            <person name="Jarju S."/>
            <person name="Secka A."/>
            <person name="Antonio M."/>
            <person name="Oren A."/>
            <person name="Chaudhuri R.R."/>
            <person name="La Ragione R."/>
            <person name="Hildebrand F."/>
            <person name="Pallen M.J."/>
        </authorList>
    </citation>
    <scope>NUCLEOTIDE SEQUENCE</scope>
    <source>
        <strain evidence="3">CHK188-5543</strain>
    </source>
</reference>
<dbReference type="CDD" id="cd02511">
    <property type="entry name" value="Beta4Glucosyltransferase"/>
    <property type="match status" value="1"/>
</dbReference>
<evidence type="ECO:0000256" key="1">
    <source>
        <dbReference type="PROSITE-ProRule" id="PRU00339"/>
    </source>
</evidence>
<evidence type="ECO:0000259" key="2">
    <source>
        <dbReference type="Pfam" id="PF00535"/>
    </source>
</evidence>
<dbReference type="InterPro" id="IPR029044">
    <property type="entry name" value="Nucleotide-diphossugar_trans"/>
</dbReference>
<feature type="domain" description="Glycosyltransferase 2-like" evidence="2">
    <location>
        <begin position="5"/>
        <end position="125"/>
    </location>
</feature>
<dbReference type="SMART" id="SM00028">
    <property type="entry name" value="TPR"/>
    <property type="match status" value="2"/>
</dbReference>
<protein>
    <submittedName>
        <fullName evidence="3">Glycosyltransferase</fullName>
        <ecNumber evidence="3">2.4.-.-</ecNumber>
    </submittedName>
</protein>
<dbReference type="InterPro" id="IPR019734">
    <property type="entry name" value="TPR_rpt"/>
</dbReference>
<dbReference type="Gene3D" id="1.25.40.10">
    <property type="entry name" value="Tetratricopeptide repeat domain"/>
    <property type="match status" value="1"/>
</dbReference>
<dbReference type="SUPFAM" id="SSF53448">
    <property type="entry name" value="Nucleotide-diphospho-sugar transferases"/>
    <property type="match status" value="1"/>
</dbReference>
<dbReference type="SUPFAM" id="SSF48452">
    <property type="entry name" value="TPR-like"/>
    <property type="match status" value="1"/>
</dbReference>